<proteinExistence type="predicted"/>
<evidence type="ECO:0000256" key="1">
    <source>
        <dbReference type="SAM" id="MobiDB-lite"/>
    </source>
</evidence>
<evidence type="ECO:0000313" key="3">
    <source>
        <dbReference type="Proteomes" id="UP000195129"/>
    </source>
</evidence>
<name>A0A9X6FD09_BACTU</name>
<dbReference type="RefSeq" id="WP_087965848.1">
    <property type="nucleotide sequence ID" value="NZ_NFDN01000048.1"/>
</dbReference>
<sequence length="274" mass="30631">MCKFCSNQKNTQFKLFDIKPIPFFIPPKTFAYSSGPQESSDTSTKPIRSQESPDTSTKPIRSQESPDTSANSIRPQESPDTSTERIRSQESPDTSTERIRSQESPDTSTEPIRPQESPDTSVKAIRPQESTDASAKPLKTPKSSRVLLRLSDIFNNPPTPKKFILSQDNSQLLYSQKESHYQIDTSNNIEIKTTEIKKLLCDYQLTNLYIILFLEDIHIKGFILHISKDLVTIIGPNIKVESNSTDNLIGSPNRINVKIDMIQGIGDVGASLSS</sequence>
<gene>
    <name evidence="2" type="ORF">BK746_08740</name>
</gene>
<evidence type="ECO:0000313" key="2">
    <source>
        <dbReference type="EMBL" id="OTY59951.1"/>
    </source>
</evidence>
<organism evidence="2 3">
    <name type="scientific">Bacillus thuringiensis serovar yosoo</name>
    <dbReference type="NCBI Taxonomy" id="180848"/>
    <lineage>
        <taxon>Bacteria</taxon>
        <taxon>Bacillati</taxon>
        <taxon>Bacillota</taxon>
        <taxon>Bacilli</taxon>
        <taxon>Bacillales</taxon>
        <taxon>Bacillaceae</taxon>
        <taxon>Bacillus</taxon>
        <taxon>Bacillus cereus group</taxon>
    </lineage>
</organism>
<feature type="compositionally biased region" description="Basic and acidic residues" evidence="1">
    <location>
        <begin position="82"/>
        <end position="103"/>
    </location>
</feature>
<dbReference type="EMBL" id="NFDN01000048">
    <property type="protein sequence ID" value="OTY59951.1"/>
    <property type="molecule type" value="Genomic_DNA"/>
</dbReference>
<reference evidence="2 3" key="1">
    <citation type="submission" date="2016-10" db="EMBL/GenBank/DDBJ databases">
        <title>Comparative genomics of Bacillus thuringiensis reveals a path to pathogens against multiple invertebrate hosts.</title>
        <authorList>
            <person name="Zheng J."/>
            <person name="Gao Q."/>
            <person name="Liu H."/>
            <person name="Peng D."/>
            <person name="Ruan L."/>
            <person name="Sun M."/>
        </authorList>
    </citation>
    <scope>NUCLEOTIDE SEQUENCE [LARGE SCALE GENOMIC DNA]</scope>
    <source>
        <strain evidence="2">BGSC 4CA1</strain>
    </source>
</reference>
<dbReference type="Proteomes" id="UP000195129">
    <property type="component" value="Unassembled WGS sequence"/>
</dbReference>
<accession>A0A9X6FD09</accession>
<feature type="region of interest" description="Disordered" evidence="1">
    <location>
        <begin position="28"/>
        <end position="141"/>
    </location>
</feature>
<comment type="caution">
    <text evidence="2">The sequence shown here is derived from an EMBL/GenBank/DDBJ whole genome shotgun (WGS) entry which is preliminary data.</text>
</comment>
<dbReference type="AlphaFoldDB" id="A0A9X6FD09"/>
<protein>
    <submittedName>
        <fullName evidence="2">Uncharacterized protein</fullName>
    </submittedName>
</protein>
<feature type="compositionally biased region" description="Polar residues" evidence="1">
    <location>
        <begin position="31"/>
        <end position="81"/>
    </location>
</feature>